<dbReference type="Gene3D" id="1.10.10.10">
    <property type="entry name" value="Winged helix-like DNA-binding domain superfamily/Winged helix DNA-binding domain"/>
    <property type="match status" value="1"/>
</dbReference>
<dbReference type="InterPro" id="IPR057666">
    <property type="entry name" value="DrpA_SLOG"/>
</dbReference>
<dbReference type="Pfam" id="PF17782">
    <property type="entry name" value="WHD_DprA"/>
    <property type="match status" value="1"/>
</dbReference>
<comment type="similarity">
    <text evidence="1">Belongs to the DprA/Smf family.</text>
</comment>
<feature type="domain" description="DprA winged helix" evidence="4">
    <location>
        <begin position="337"/>
        <end position="396"/>
    </location>
</feature>
<feature type="domain" description="Smf/DprA SLOG" evidence="3">
    <location>
        <begin position="87"/>
        <end position="294"/>
    </location>
</feature>
<dbReference type="Gene3D" id="3.40.50.450">
    <property type="match status" value="1"/>
</dbReference>
<name>A0A841LTQ6_9HYPH</name>
<dbReference type="InterPro" id="IPR041614">
    <property type="entry name" value="DprA_WH"/>
</dbReference>
<proteinExistence type="inferred from homology"/>
<evidence type="ECO:0000259" key="3">
    <source>
        <dbReference type="Pfam" id="PF02481"/>
    </source>
</evidence>
<feature type="region of interest" description="Disordered" evidence="2">
    <location>
        <begin position="325"/>
        <end position="351"/>
    </location>
</feature>
<dbReference type="PANTHER" id="PTHR43022:SF1">
    <property type="entry name" value="PROTEIN SMF"/>
    <property type="match status" value="1"/>
</dbReference>
<evidence type="ECO:0000313" key="6">
    <source>
        <dbReference type="Proteomes" id="UP000555393"/>
    </source>
</evidence>
<sequence>MTDKAISTHGIRLSDQQRLNWLRLIRSENIGPVTFRDLILHCGSASNALEMIPELSQRGGAYRRIRLASLDQVSREIEAVERLGARLIGMGEPDYPLYLKNCDAPPPLITVKGDLSVFAKPPVGIVGSRNASIAGARFTQNIAAELGNAGYAIISGLARGIDASAHQYSLKTGTVAVLAGGIDRPYPPQNLKLYHEIPENGGAVVSEMPLGWEPRAQDFPRRNRIIAALSSGLLVVEAARRSGSLITARMAGELGRVVFAVPGSPLDPRASGTNDLIKQGALLVTETKDIIEALSPQLIQHGEDRPLSQPADQLSFIIEESEQDYQSPLMQAETSEPEKLTTPASDKDREQISGLLSPVPVSVDELIRHTGMEAAQVFLILLELDLAGQLTRYPNGHVALVPIND</sequence>
<evidence type="ECO:0000259" key="4">
    <source>
        <dbReference type="Pfam" id="PF17782"/>
    </source>
</evidence>
<gene>
    <name evidence="5" type="ORF">FHS77_002214</name>
</gene>
<protein>
    <submittedName>
        <fullName evidence="5">DNA processing protein</fullName>
    </submittedName>
</protein>
<dbReference type="Pfam" id="PF21102">
    <property type="entry name" value="DprA_N"/>
    <property type="match status" value="1"/>
</dbReference>
<evidence type="ECO:0000256" key="2">
    <source>
        <dbReference type="SAM" id="MobiDB-lite"/>
    </source>
</evidence>
<dbReference type="InterPro" id="IPR036388">
    <property type="entry name" value="WH-like_DNA-bd_sf"/>
</dbReference>
<accession>A0A841LTQ6</accession>
<feature type="compositionally biased region" description="Polar residues" evidence="2">
    <location>
        <begin position="325"/>
        <end position="334"/>
    </location>
</feature>
<dbReference type="PANTHER" id="PTHR43022">
    <property type="entry name" value="PROTEIN SMF"/>
    <property type="match status" value="1"/>
</dbReference>
<dbReference type="Proteomes" id="UP000555393">
    <property type="component" value="Unassembled WGS sequence"/>
</dbReference>
<dbReference type="NCBIfam" id="TIGR00732">
    <property type="entry name" value="dprA"/>
    <property type="match status" value="1"/>
</dbReference>
<dbReference type="RefSeq" id="WP_184223188.1">
    <property type="nucleotide sequence ID" value="NZ_JACIIU010000010.1"/>
</dbReference>
<keyword evidence="6" id="KW-1185">Reference proteome</keyword>
<dbReference type="SUPFAM" id="SSF102405">
    <property type="entry name" value="MCP/YpsA-like"/>
    <property type="match status" value="1"/>
</dbReference>
<dbReference type="EMBL" id="JACIIU010000010">
    <property type="protein sequence ID" value="MBB6261655.1"/>
    <property type="molecule type" value="Genomic_DNA"/>
</dbReference>
<dbReference type="GO" id="GO:0009294">
    <property type="term" value="P:DNA-mediated transformation"/>
    <property type="evidence" value="ECO:0007669"/>
    <property type="project" value="InterPro"/>
</dbReference>
<reference evidence="5 6" key="1">
    <citation type="submission" date="2020-08" db="EMBL/GenBank/DDBJ databases">
        <title>Genomic Encyclopedia of Type Strains, Phase IV (KMG-IV): sequencing the most valuable type-strain genomes for metagenomic binning, comparative biology and taxonomic classification.</title>
        <authorList>
            <person name="Goeker M."/>
        </authorList>
    </citation>
    <scope>NUCLEOTIDE SEQUENCE [LARGE SCALE GENOMIC DNA]</scope>
    <source>
        <strain evidence="5 6">DSM 22336</strain>
    </source>
</reference>
<dbReference type="InterPro" id="IPR003488">
    <property type="entry name" value="DprA"/>
</dbReference>
<dbReference type="Pfam" id="PF02481">
    <property type="entry name" value="DNA_processg_A"/>
    <property type="match status" value="1"/>
</dbReference>
<dbReference type="AlphaFoldDB" id="A0A841LTQ6"/>
<comment type="caution">
    <text evidence="5">The sequence shown here is derived from an EMBL/GenBank/DDBJ whole genome shotgun (WGS) entry which is preliminary data.</text>
</comment>
<organism evidence="5 6">
    <name type="scientific">Paenochrobactrum gallinarii</name>
    <dbReference type="NCBI Taxonomy" id="643673"/>
    <lineage>
        <taxon>Bacteria</taxon>
        <taxon>Pseudomonadati</taxon>
        <taxon>Pseudomonadota</taxon>
        <taxon>Alphaproteobacteria</taxon>
        <taxon>Hyphomicrobiales</taxon>
        <taxon>Brucellaceae</taxon>
        <taxon>Paenochrobactrum</taxon>
    </lineage>
</organism>
<evidence type="ECO:0000313" key="5">
    <source>
        <dbReference type="EMBL" id="MBB6261655.1"/>
    </source>
</evidence>
<evidence type="ECO:0000256" key="1">
    <source>
        <dbReference type="ARBA" id="ARBA00006525"/>
    </source>
</evidence>